<keyword evidence="3" id="KW-1185">Reference proteome</keyword>
<dbReference type="KEGG" id="lsd:EMK97_02695"/>
<dbReference type="AlphaFoldDB" id="A0A4P6P5Q7"/>
<sequence length="106" mass="11301">MKARALVIILYRIFAVLLILLPVVFNLINQGSLISALVYVPLISCAVAGLAIFIDGLLVEYVMADNSAESANLTVVANSQAQSEHISTAKHVCSLKVNVKDFNSAA</sequence>
<accession>A0A4P6P5Q7</accession>
<organism evidence="2 3">
    <name type="scientific">Litorilituus sediminis</name>
    <dbReference type="NCBI Taxonomy" id="718192"/>
    <lineage>
        <taxon>Bacteria</taxon>
        <taxon>Pseudomonadati</taxon>
        <taxon>Pseudomonadota</taxon>
        <taxon>Gammaproteobacteria</taxon>
        <taxon>Alteromonadales</taxon>
        <taxon>Colwelliaceae</taxon>
        <taxon>Litorilituus</taxon>
    </lineage>
</organism>
<evidence type="ECO:0000313" key="2">
    <source>
        <dbReference type="EMBL" id="QBG34722.1"/>
    </source>
</evidence>
<keyword evidence="1" id="KW-0472">Membrane</keyword>
<gene>
    <name evidence="2" type="ORF">EMK97_02695</name>
</gene>
<keyword evidence="1" id="KW-0812">Transmembrane</keyword>
<name>A0A4P6P5Q7_9GAMM</name>
<dbReference type="RefSeq" id="WP_130599202.1">
    <property type="nucleotide sequence ID" value="NZ_CP034759.1"/>
</dbReference>
<reference evidence="2 3" key="1">
    <citation type="submission" date="2018-12" db="EMBL/GenBank/DDBJ databases">
        <title>Complete genome of Litorilituus sediminis.</title>
        <authorList>
            <person name="Liu A."/>
            <person name="Rong J."/>
        </authorList>
    </citation>
    <scope>NUCLEOTIDE SEQUENCE [LARGE SCALE GENOMIC DNA]</scope>
    <source>
        <strain evidence="2 3">JCM 17549</strain>
    </source>
</reference>
<dbReference type="Proteomes" id="UP000290244">
    <property type="component" value="Chromosome"/>
</dbReference>
<proteinExistence type="predicted"/>
<evidence type="ECO:0000256" key="1">
    <source>
        <dbReference type="SAM" id="Phobius"/>
    </source>
</evidence>
<feature type="transmembrane region" description="Helical" evidence="1">
    <location>
        <begin position="34"/>
        <end position="54"/>
    </location>
</feature>
<dbReference type="EMBL" id="CP034759">
    <property type="protein sequence ID" value="QBG34722.1"/>
    <property type="molecule type" value="Genomic_DNA"/>
</dbReference>
<feature type="transmembrane region" description="Helical" evidence="1">
    <location>
        <begin position="7"/>
        <end position="28"/>
    </location>
</feature>
<keyword evidence="1" id="KW-1133">Transmembrane helix</keyword>
<protein>
    <submittedName>
        <fullName evidence="2">Uncharacterized protein</fullName>
    </submittedName>
</protein>
<evidence type="ECO:0000313" key="3">
    <source>
        <dbReference type="Proteomes" id="UP000290244"/>
    </source>
</evidence>